<dbReference type="InterPro" id="IPR003362">
    <property type="entry name" value="Bact_transf"/>
</dbReference>
<evidence type="ECO:0000256" key="1">
    <source>
        <dbReference type="ARBA" id="ARBA00006464"/>
    </source>
</evidence>
<protein>
    <submittedName>
        <fullName evidence="4">Sugar transferase</fullName>
    </submittedName>
</protein>
<feature type="transmembrane region" description="Helical" evidence="2">
    <location>
        <begin position="6"/>
        <end position="26"/>
    </location>
</feature>
<dbReference type="Pfam" id="PF02397">
    <property type="entry name" value="Bac_transf"/>
    <property type="match status" value="1"/>
</dbReference>
<dbReference type="STRING" id="452084.AR438_00220"/>
<keyword evidence="4" id="KW-0808">Transferase</keyword>
<keyword evidence="2" id="KW-0812">Transmembrane</keyword>
<dbReference type="GO" id="GO:0016780">
    <property type="term" value="F:phosphotransferase activity, for other substituted phosphate groups"/>
    <property type="evidence" value="ECO:0007669"/>
    <property type="project" value="TreeGrafter"/>
</dbReference>
<dbReference type="PANTHER" id="PTHR30576:SF20">
    <property type="entry name" value="QUINOVOSAMINEPHOSPHOTRANSFERAE-RELATED"/>
    <property type="match status" value="1"/>
</dbReference>
<dbReference type="OrthoDB" id="9808602at2"/>
<dbReference type="PANTHER" id="PTHR30576">
    <property type="entry name" value="COLANIC BIOSYNTHESIS UDP-GLUCOSE LIPID CARRIER TRANSFERASE"/>
    <property type="match status" value="1"/>
</dbReference>
<feature type="domain" description="Bacterial sugar transferase" evidence="3">
    <location>
        <begin position="1"/>
        <end position="177"/>
    </location>
</feature>
<name>A0A0Q3SQ52_9FLAO</name>
<evidence type="ECO:0000313" key="4">
    <source>
        <dbReference type="EMBL" id="KQK27586.1"/>
    </source>
</evidence>
<gene>
    <name evidence="4" type="ORF">AR438_00220</name>
</gene>
<accession>A0A0Q3SQ52</accession>
<organism evidence="4 5">
    <name type="scientific">Chryseobacterium aquaticum</name>
    <dbReference type="NCBI Taxonomy" id="452084"/>
    <lineage>
        <taxon>Bacteria</taxon>
        <taxon>Pseudomonadati</taxon>
        <taxon>Bacteroidota</taxon>
        <taxon>Flavobacteriia</taxon>
        <taxon>Flavobacteriales</taxon>
        <taxon>Weeksellaceae</taxon>
        <taxon>Chryseobacterium group</taxon>
        <taxon>Chryseobacterium</taxon>
    </lineage>
</organism>
<dbReference type="AlphaFoldDB" id="A0A0Q3SQ52"/>
<keyword evidence="5" id="KW-1185">Reference proteome</keyword>
<evidence type="ECO:0000256" key="2">
    <source>
        <dbReference type="SAM" id="Phobius"/>
    </source>
</evidence>
<sequence>MDYGISFVAIVFLLPVFFVLMIISSFDTGFPGIFRQKRIGRGGSVFIIYKFRTYNPKHFTKSGIGDWMRKTKLDELPQLFNVLKGDMSLVGPRPDIPGYYDTLTGEDRLILQLKPGLTSEAGIKFRNEEELLNKQENPLQYNDEILFPEKVKLNLDYYYQLSFKKDAQILLKTFSVLSK</sequence>
<evidence type="ECO:0000313" key="5">
    <source>
        <dbReference type="Proteomes" id="UP000051682"/>
    </source>
</evidence>
<keyword evidence="2" id="KW-0472">Membrane</keyword>
<dbReference type="EMBL" id="LLYZ01000001">
    <property type="protein sequence ID" value="KQK27586.1"/>
    <property type="molecule type" value="Genomic_DNA"/>
</dbReference>
<evidence type="ECO:0000259" key="3">
    <source>
        <dbReference type="Pfam" id="PF02397"/>
    </source>
</evidence>
<dbReference type="Proteomes" id="UP000051682">
    <property type="component" value="Unassembled WGS sequence"/>
</dbReference>
<keyword evidence="2" id="KW-1133">Transmembrane helix</keyword>
<reference evidence="4 5" key="1">
    <citation type="submission" date="2015-10" db="EMBL/GenBank/DDBJ databases">
        <title>Chryseobacterium aquaticum genome.</title>
        <authorList>
            <person name="Newman J.D."/>
            <person name="Ferguson M.B."/>
            <person name="Miller J.R."/>
        </authorList>
    </citation>
    <scope>NUCLEOTIDE SEQUENCE [LARGE SCALE GENOMIC DNA]</scope>
    <source>
        <strain evidence="4 5">KCTC 12483</strain>
    </source>
</reference>
<proteinExistence type="inferred from homology"/>
<comment type="caution">
    <text evidence="4">The sequence shown here is derived from an EMBL/GenBank/DDBJ whole genome shotgun (WGS) entry which is preliminary data.</text>
</comment>
<comment type="similarity">
    <text evidence="1">Belongs to the bacterial sugar transferase family.</text>
</comment>